<name>A0AAW0CC81_9AGAR</name>
<evidence type="ECO:0000313" key="2">
    <source>
        <dbReference type="EMBL" id="KAK7036482.1"/>
    </source>
</evidence>
<proteinExistence type="predicted"/>
<dbReference type="Proteomes" id="UP001383192">
    <property type="component" value="Unassembled WGS sequence"/>
</dbReference>
<reference evidence="2 3" key="1">
    <citation type="submission" date="2024-01" db="EMBL/GenBank/DDBJ databases">
        <title>A draft genome for a cacao thread blight-causing isolate of Paramarasmius palmivorus.</title>
        <authorList>
            <person name="Baruah I.K."/>
            <person name="Bukari Y."/>
            <person name="Amoako-Attah I."/>
            <person name="Meinhardt L.W."/>
            <person name="Bailey B.A."/>
            <person name="Cohen S.P."/>
        </authorList>
    </citation>
    <scope>NUCLEOTIDE SEQUENCE [LARGE SCALE GENOMIC DNA]</scope>
    <source>
        <strain evidence="2 3">GH-12</strain>
    </source>
</reference>
<feature type="region of interest" description="Disordered" evidence="1">
    <location>
        <begin position="80"/>
        <end position="139"/>
    </location>
</feature>
<protein>
    <submittedName>
        <fullName evidence="2">Uncharacterized protein</fullName>
    </submittedName>
</protein>
<dbReference type="AlphaFoldDB" id="A0AAW0CC81"/>
<gene>
    <name evidence="2" type="ORF">VNI00_011679</name>
</gene>
<feature type="compositionally biased region" description="Acidic residues" evidence="1">
    <location>
        <begin position="100"/>
        <end position="111"/>
    </location>
</feature>
<dbReference type="EMBL" id="JAYKXP010000051">
    <property type="protein sequence ID" value="KAK7036482.1"/>
    <property type="molecule type" value="Genomic_DNA"/>
</dbReference>
<keyword evidence="3" id="KW-1185">Reference proteome</keyword>
<organism evidence="2 3">
    <name type="scientific">Paramarasmius palmivorus</name>
    <dbReference type="NCBI Taxonomy" id="297713"/>
    <lineage>
        <taxon>Eukaryota</taxon>
        <taxon>Fungi</taxon>
        <taxon>Dikarya</taxon>
        <taxon>Basidiomycota</taxon>
        <taxon>Agaricomycotina</taxon>
        <taxon>Agaricomycetes</taxon>
        <taxon>Agaricomycetidae</taxon>
        <taxon>Agaricales</taxon>
        <taxon>Marasmiineae</taxon>
        <taxon>Marasmiaceae</taxon>
        <taxon>Paramarasmius</taxon>
    </lineage>
</organism>
<feature type="compositionally biased region" description="Polar residues" evidence="1">
    <location>
        <begin position="84"/>
        <end position="94"/>
    </location>
</feature>
<comment type="caution">
    <text evidence="2">The sequence shown here is derived from an EMBL/GenBank/DDBJ whole genome shotgun (WGS) entry which is preliminary data.</text>
</comment>
<sequence>MLRQHPYNPHAWQSPRSTNVEHGTPIDFSPRDVVDLTGLDVEFDYSCLEGLDEQLILRPIISFATVCYADAIDDLDMREHQNSKETQPPCTTCETIPEAGESDLDFSDDDSSSTSRGSDAYTFEYQSDRAPPPESDIDFGGVILEPPFEKLSPVELHHFYEVQDDGSSFISFRERYYKVSGYVETVGSFSPLKESPPRKSMSDRVITTLHSTLPSRLLKTVGQ</sequence>
<feature type="region of interest" description="Disordered" evidence="1">
    <location>
        <begin position="1"/>
        <end position="25"/>
    </location>
</feature>
<evidence type="ECO:0000256" key="1">
    <source>
        <dbReference type="SAM" id="MobiDB-lite"/>
    </source>
</evidence>
<evidence type="ECO:0000313" key="3">
    <source>
        <dbReference type="Proteomes" id="UP001383192"/>
    </source>
</evidence>
<accession>A0AAW0CC81</accession>